<dbReference type="InterPro" id="IPR010235">
    <property type="entry name" value="HepT"/>
</dbReference>
<dbReference type="GO" id="GO:0016740">
    <property type="term" value="F:transferase activity"/>
    <property type="evidence" value="ECO:0007669"/>
    <property type="project" value="UniProtKB-KW"/>
</dbReference>
<accession>A0A0F3Q9C2</accession>
<dbReference type="PATRIC" id="fig|1359193.3.peg.122"/>
<name>A0A0F3Q9C2_RICBE</name>
<dbReference type="AlphaFoldDB" id="A0A0F3Q9C2"/>
<dbReference type="Pfam" id="PF08780">
    <property type="entry name" value="NTase_sub_bind"/>
    <property type="match status" value="1"/>
</dbReference>
<evidence type="ECO:0000313" key="1">
    <source>
        <dbReference type="EMBL" id="KJV89160.1"/>
    </source>
</evidence>
<dbReference type="Proteomes" id="UP000033661">
    <property type="component" value="Unassembled WGS sequence"/>
</dbReference>
<dbReference type="NCBIfam" id="TIGR01987">
    <property type="entry name" value="HI0074"/>
    <property type="match status" value="1"/>
</dbReference>
<dbReference type="RefSeq" id="WP_011477835.1">
    <property type="nucleotide sequence ID" value="NZ_LAOI01000001.1"/>
</dbReference>
<protein>
    <submittedName>
        <fullName evidence="1">Nucleotidyltransferase substrate binding, HI0074 family protein</fullName>
    </submittedName>
</protein>
<dbReference type="Gene3D" id="1.20.120.330">
    <property type="entry name" value="Nucleotidyltransferases domain 2"/>
    <property type="match status" value="1"/>
</dbReference>
<gene>
    <name evidence="1" type="ORF">RBEAN4_0128</name>
</gene>
<dbReference type="SUPFAM" id="SSF81593">
    <property type="entry name" value="Nucleotidyltransferase substrate binding subunit/domain"/>
    <property type="match status" value="1"/>
</dbReference>
<comment type="caution">
    <text evidence="1">The sequence shown here is derived from an EMBL/GenBank/DDBJ whole genome shotgun (WGS) entry which is preliminary data.</text>
</comment>
<dbReference type="EMBL" id="LAOI01000001">
    <property type="protein sequence ID" value="KJV89160.1"/>
    <property type="molecule type" value="Genomic_DNA"/>
</dbReference>
<sequence length="140" mass="16794">MLKTNIRLKTKLENFRKAFIALEAIYLKPITEDRAYIDATIQRFEFTFELAWKFLKEYFAQMGIVLNYPKEVIKEAYAVGIINDEDLWIHMLLDRNMTSHTYDKKLADEIYEHIKNYTPEFKRLLSIHLKLLDEDQIGKE</sequence>
<reference evidence="1 2" key="1">
    <citation type="submission" date="2015-02" db="EMBL/GenBank/DDBJ databases">
        <title>Genome Sequencing of Rickettsiales.</title>
        <authorList>
            <person name="Daugherty S.C."/>
            <person name="Su Q."/>
            <person name="Abolude K."/>
            <person name="Beier-Sexton M."/>
            <person name="Carlyon J.A."/>
            <person name="Carter R."/>
            <person name="Day N.P."/>
            <person name="Dumler S.J."/>
            <person name="Dyachenko V."/>
            <person name="Godinez A."/>
            <person name="Kurtti T.J."/>
            <person name="Lichay M."/>
            <person name="Mullins K.E."/>
            <person name="Ott S."/>
            <person name="Pappas-Brown V."/>
            <person name="Paris D.H."/>
            <person name="Patel P."/>
            <person name="Richards A.L."/>
            <person name="Sadzewicz L."/>
            <person name="Sears K."/>
            <person name="Seidman D."/>
            <person name="Sengamalay N."/>
            <person name="Stenos J."/>
            <person name="Tallon L.J."/>
            <person name="Vincent G."/>
            <person name="Fraser C.M."/>
            <person name="Munderloh U."/>
            <person name="Dunning-Hotopp J.C."/>
        </authorList>
    </citation>
    <scope>NUCLEOTIDE SEQUENCE [LARGE SCALE GENOMIC DNA]</scope>
    <source>
        <strain evidence="1 2">RML An4</strain>
    </source>
</reference>
<proteinExistence type="predicted"/>
<keyword evidence="1" id="KW-0808">Transferase</keyword>
<organism evidence="1 2">
    <name type="scientific">Rickettsia bellii str. RML An4</name>
    <dbReference type="NCBI Taxonomy" id="1359193"/>
    <lineage>
        <taxon>Bacteria</taxon>
        <taxon>Pseudomonadati</taxon>
        <taxon>Pseudomonadota</taxon>
        <taxon>Alphaproteobacteria</taxon>
        <taxon>Rickettsiales</taxon>
        <taxon>Rickettsiaceae</taxon>
        <taxon>Rickettsieae</taxon>
        <taxon>Rickettsia</taxon>
        <taxon>belli group</taxon>
    </lineage>
</organism>
<evidence type="ECO:0000313" key="2">
    <source>
        <dbReference type="Proteomes" id="UP000033661"/>
    </source>
</evidence>
<keyword evidence="2" id="KW-1185">Reference proteome</keyword>